<evidence type="ECO:0000313" key="2">
    <source>
        <dbReference type="EMBL" id="GJS75217.1"/>
    </source>
</evidence>
<organism evidence="2 3">
    <name type="scientific">Tanacetum coccineum</name>
    <dbReference type="NCBI Taxonomy" id="301880"/>
    <lineage>
        <taxon>Eukaryota</taxon>
        <taxon>Viridiplantae</taxon>
        <taxon>Streptophyta</taxon>
        <taxon>Embryophyta</taxon>
        <taxon>Tracheophyta</taxon>
        <taxon>Spermatophyta</taxon>
        <taxon>Magnoliopsida</taxon>
        <taxon>eudicotyledons</taxon>
        <taxon>Gunneridae</taxon>
        <taxon>Pentapetalae</taxon>
        <taxon>asterids</taxon>
        <taxon>campanulids</taxon>
        <taxon>Asterales</taxon>
        <taxon>Asteraceae</taxon>
        <taxon>Asteroideae</taxon>
        <taxon>Anthemideae</taxon>
        <taxon>Anthemidinae</taxon>
        <taxon>Tanacetum</taxon>
    </lineage>
</organism>
<sequence>MPSHIGSYDGKGDPNNYLHLFEGAIRMQKWVMPVACYMFTYTLKDSTRIWWNSQKAGSILNYEDLKAKFQSHFSQQKKFTKMHLAVHDIKQREGESTMAFATRYTYDTLQILVYIKLRNQIEKAVKSGKLSYLVKGIKRERTKATDTQRGEGKKDKGTIPVEAPILMISRGEPCVRSNTLEGPTSEGREIAFPPVTRNYNSSALVIIKAMICRRQVNRVYMDIRSSCKVIYEHCFLKLKPSIRASKVDSKVLLVGFLGEHSWRSFFQNGDP</sequence>
<evidence type="ECO:0000259" key="1">
    <source>
        <dbReference type="Pfam" id="PF03732"/>
    </source>
</evidence>
<comment type="caution">
    <text evidence="2">The sequence shown here is derived from an EMBL/GenBank/DDBJ whole genome shotgun (WGS) entry which is preliminary data.</text>
</comment>
<dbReference type="PANTHER" id="PTHR33223">
    <property type="entry name" value="CCHC-TYPE DOMAIN-CONTAINING PROTEIN"/>
    <property type="match status" value="1"/>
</dbReference>
<proteinExistence type="predicted"/>
<name>A0ABQ4YE19_9ASTR</name>
<reference evidence="2" key="2">
    <citation type="submission" date="2022-01" db="EMBL/GenBank/DDBJ databases">
        <authorList>
            <person name="Yamashiro T."/>
            <person name="Shiraishi A."/>
            <person name="Satake H."/>
            <person name="Nakayama K."/>
        </authorList>
    </citation>
    <scope>NUCLEOTIDE SEQUENCE</scope>
</reference>
<dbReference type="Pfam" id="PF03732">
    <property type="entry name" value="Retrotrans_gag"/>
    <property type="match status" value="1"/>
</dbReference>
<evidence type="ECO:0000313" key="3">
    <source>
        <dbReference type="Proteomes" id="UP001151760"/>
    </source>
</evidence>
<dbReference type="InterPro" id="IPR005162">
    <property type="entry name" value="Retrotrans_gag_dom"/>
</dbReference>
<keyword evidence="2" id="KW-0548">Nucleotidyltransferase</keyword>
<dbReference type="Proteomes" id="UP001151760">
    <property type="component" value="Unassembled WGS sequence"/>
</dbReference>
<accession>A0ABQ4YE19</accession>
<keyword evidence="3" id="KW-1185">Reference proteome</keyword>
<gene>
    <name evidence="2" type="ORF">Tco_0725098</name>
</gene>
<dbReference type="EMBL" id="BQNB010010288">
    <property type="protein sequence ID" value="GJS75217.1"/>
    <property type="molecule type" value="Genomic_DNA"/>
</dbReference>
<dbReference type="GO" id="GO:0003964">
    <property type="term" value="F:RNA-directed DNA polymerase activity"/>
    <property type="evidence" value="ECO:0007669"/>
    <property type="project" value="UniProtKB-KW"/>
</dbReference>
<feature type="domain" description="Retrotransposon gag" evidence="1">
    <location>
        <begin position="38"/>
        <end position="105"/>
    </location>
</feature>
<protein>
    <submittedName>
        <fullName evidence="2">Reverse transcriptase domain-containing protein</fullName>
    </submittedName>
</protein>
<keyword evidence="2" id="KW-0808">Transferase</keyword>
<keyword evidence="2" id="KW-0695">RNA-directed DNA polymerase</keyword>
<reference evidence="2" key="1">
    <citation type="journal article" date="2022" name="Int. J. Mol. Sci.">
        <title>Draft Genome of Tanacetum Coccineum: Genomic Comparison of Closely Related Tanacetum-Family Plants.</title>
        <authorList>
            <person name="Yamashiro T."/>
            <person name="Shiraishi A."/>
            <person name="Nakayama K."/>
            <person name="Satake H."/>
        </authorList>
    </citation>
    <scope>NUCLEOTIDE SEQUENCE</scope>
</reference>
<dbReference type="PANTHER" id="PTHR33223:SF11">
    <property type="entry name" value="ELEMENT PROTEIN, PUTATIVE-RELATED"/>
    <property type="match status" value="1"/>
</dbReference>